<proteinExistence type="predicted"/>
<sequence length="337" mass="38739">MGKSEEDDDLGIKPGAIITSGKREWLIIKLLGEGGFGAVYKVHDTKDKTLEFAMKVEKKLEKRKHSKLKMEVAILKEMNGRTEYGKHFTNIIDRGKKEKYFFIVMTLVGKSLDDLKRERTNRVFSMGTAIGASQQCLESVASMHKCGYIHRDLKPANYACGLGEQRRIVFLLDFGIARKIINEESELKTPRLQVGFKGTVRFASLSCHHNKEMGPKDDCESWFYLLIDLSSPGGLPWRKLSVIMQAKEECRTEKGQKKFLTDIPLVKNEFTKIMQYIDKNEYHDKVDYNFIYELLNFAAISSKVSLEDPYDWEVHTPSTDKESHRSTRKQKSSVSKF</sequence>
<dbReference type="WBParaSite" id="ES5_v2.g10316.t1">
    <property type="protein sequence ID" value="ES5_v2.g10316.t1"/>
    <property type="gene ID" value="ES5_v2.g10316"/>
</dbReference>
<reference evidence="2" key="1">
    <citation type="submission" date="2022-11" db="UniProtKB">
        <authorList>
            <consortium name="WormBaseParasite"/>
        </authorList>
    </citation>
    <scope>IDENTIFICATION</scope>
</reference>
<evidence type="ECO:0000313" key="1">
    <source>
        <dbReference type="Proteomes" id="UP000887579"/>
    </source>
</evidence>
<organism evidence="1 2">
    <name type="scientific">Panagrolaimus sp. ES5</name>
    <dbReference type="NCBI Taxonomy" id="591445"/>
    <lineage>
        <taxon>Eukaryota</taxon>
        <taxon>Metazoa</taxon>
        <taxon>Ecdysozoa</taxon>
        <taxon>Nematoda</taxon>
        <taxon>Chromadorea</taxon>
        <taxon>Rhabditida</taxon>
        <taxon>Tylenchina</taxon>
        <taxon>Panagrolaimomorpha</taxon>
        <taxon>Panagrolaimoidea</taxon>
        <taxon>Panagrolaimidae</taxon>
        <taxon>Panagrolaimus</taxon>
    </lineage>
</organism>
<evidence type="ECO:0000313" key="2">
    <source>
        <dbReference type="WBParaSite" id="ES5_v2.g10316.t1"/>
    </source>
</evidence>
<dbReference type="Proteomes" id="UP000887579">
    <property type="component" value="Unplaced"/>
</dbReference>
<name>A0AC34F0H9_9BILA</name>
<protein>
    <submittedName>
        <fullName evidence="2">Protein kinase domain-containing protein</fullName>
    </submittedName>
</protein>
<accession>A0AC34F0H9</accession>